<evidence type="ECO:0000313" key="2">
    <source>
        <dbReference type="Proteomes" id="UP000765509"/>
    </source>
</evidence>
<evidence type="ECO:0000313" key="1">
    <source>
        <dbReference type="EMBL" id="MBW0567560.1"/>
    </source>
</evidence>
<dbReference type="AlphaFoldDB" id="A0A9Q3PNF9"/>
<comment type="caution">
    <text evidence="1">The sequence shown here is derived from an EMBL/GenBank/DDBJ whole genome shotgun (WGS) entry which is preliminary data.</text>
</comment>
<evidence type="ECO:0008006" key="3">
    <source>
        <dbReference type="Google" id="ProtNLM"/>
    </source>
</evidence>
<dbReference type="Gene3D" id="2.40.50.40">
    <property type="match status" value="1"/>
</dbReference>
<dbReference type="InterPro" id="IPR016197">
    <property type="entry name" value="Chromo-like_dom_sf"/>
</dbReference>
<dbReference type="Proteomes" id="UP000765509">
    <property type="component" value="Unassembled WGS sequence"/>
</dbReference>
<name>A0A9Q3PNF9_9BASI</name>
<organism evidence="1 2">
    <name type="scientific">Austropuccinia psidii MF-1</name>
    <dbReference type="NCBI Taxonomy" id="1389203"/>
    <lineage>
        <taxon>Eukaryota</taxon>
        <taxon>Fungi</taxon>
        <taxon>Dikarya</taxon>
        <taxon>Basidiomycota</taxon>
        <taxon>Pucciniomycotina</taxon>
        <taxon>Pucciniomycetes</taxon>
        <taxon>Pucciniales</taxon>
        <taxon>Sphaerophragmiaceae</taxon>
        <taxon>Austropuccinia</taxon>
    </lineage>
</organism>
<dbReference type="EMBL" id="AVOT02081064">
    <property type="protein sequence ID" value="MBW0567560.1"/>
    <property type="molecule type" value="Genomic_DNA"/>
</dbReference>
<protein>
    <recommendedName>
        <fullName evidence="3">Chromo domain-containing protein</fullName>
    </recommendedName>
</protein>
<accession>A0A9Q3PNF9</accession>
<proteinExistence type="predicted"/>
<gene>
    <name evidence="1" type="ORF">O181_107275</name>
</gene>
<sequence length="187" mass="22338">MLEKGWNPKLPVDTSKNSFVEFHPAASRFKLFLDKVRHHAKQSMNDAFEYAKQKWDKTHKNPEFKLGELILVSTLNLNNIKGPMKLKNSFSGPFIMKALHWTNGVQVEVSVPLRNETPLEVPPLDQIEEKKVRKVLKERRTRQKDKREYFVRYKNPQHEDEWIVAEKIPESQRFLRRFRHDRRPIPQ</sequence>
<dbReference type="SUPFAM" id="SSF54160">
    <property type="entry name" value="Chromo domain-like"/>
    <property type="match status" value="1"/>
</dbReference>
<reference evidence="1" key="1">
    <citation type="submission" date="2021-03" db="EMBL/GenBank/DDBJ databases">
        <title>Draft genome sequence of rust myrtle Austropuccinia psidii MF-1, a brazilian biotype.</title>
        <authorList>
            <person name="Quecine M.C."/>
            <person name="Pachon D.M.R."/>
            <person name="Bonatelli M.L."/>
            <person name="Correr F.H."/>
            <person name="Franceschini L.M."/>
            <person name="Leite T.F."/>
            <person name="Margarido G.R.A."/>
            <person name="Almeida C.A."/>
            <person name="Ferrarezi J.A."/>
            <person name="Labate C.A."/>
        </authorList>
    </citation>
    <scope>NUCLEOTIDE SEQUENCE</scope>
    <source>
        <strain evidence="1">MF-1</strain>
    </source>
</reference>
<keyword evidence="2" id="KW-1185">Reference proteome</keyword>